<dbReference type="Pfam" id="PF11766">
    <property type="entry name" value="Candida_ALS_N"/>
    <property type="match status" value="1"/>
</dbReference>
<dbReference type="SMART" id="SM01056">
    <property type="entry name" value="Candida_ALS_N"/>
    <property type="match status" value="1"/>
</dbReference>
<gene>
    <name evidence="2" type="ORF">WICPIJ_004619</name>
</gene>
<dbReference type="InterPro" id="IPR043063">
    <property type="entry name" value="Agglutinin-like_N_N2"/>
</dbReference>
<evidence type="ECO:0000313" key="3">
    <source>
        <dbReference type="Proteomes" id="UP000774326"/>
    </source>
</evidence>
<organism evidence="2 3">
    <name type="scientific">Wickerhamomyces pijperi</name>
    <name type="common">Yeast</name>
    <name type="synonym">Pichia pijperi</name>
    <dbReference type="NCBI Taxonomy" id="599730"/>
    <lineage>
        <taxon>Eukaryota</taxon>
        <taxon>Fungi</taxon>
        <taxon>Dikarya</taxon>
        <taxon>Ascomycota</taxon>
        <taxon>Saccharomycotina</taxon>
        <taxon>Saccharomycetes</taxon>
        <taxon>Phaffomycetales</taxon>
        <taxon>Wickerhamomycetaceae</taxon>
        <taxon>Wickerhamomyces</taxon>
    </lineage>
</organism>
<dbReference type="OrthoDB" id="3981162at2759"/>
<evidence type="ECO:0000313" key="2">
    <source>
        <dbReference type="EMBL" id="KAH3684433.1"/>
    </source>
</evidence>
<proteinExistence type="predicted"/>
<comment type="caution">
    <text evidence="2">The sequence shown here is derived from an EMBL/GenBank/DDBJ whole genome shotgun (WGS) entry which is preliminary data.</text>
</comment>
<dbReference type="AlphaFoldDB" id="A0A9P8Q575"/>
<reference evidence="2" key="1">
    <citation type="journal article" date="2021" name="Open Biol.">
        <title>Shared evolutionary footprints suggest mitochondrial oxidative damage underlies multiple complex I losses in fungi.</title>
        <authorList>
            <person name="Schikora-Tamarit M.A."/>
            <person name="Marcet-Houben M."/>
            <person name="Nosek J."/>
            <person name="Gabaldon T."/>
        </authorList>
    </citation>
    <scope>NUCLEOTIDE SEQUENCE</scope>
    <source>
        <strain evidence="2">CBS2887</strain>
    </source>
</reference>
<dbReference type="Proteomes" id="UP000774326">
    <property type="component" value="Unassembled WGS sequence"/>
</dbReference>
<protein>
    <recommendedName>
        <fullName evidence="1">Agglutinin-like protein N-terminal domain-containing protein</fullName>
    </recommendedName>
</protein>
<dbReference type="InterPro" id="IPR011252">
    <property type="entry name" value="Fibrogen-bd_dom1"/>
</dbReference>
<sequence length="338" mass="36440">MTWNSLTLLKVLGLYYLASIHLFLHATAATIAATDVFTSLSVQSQGTALIASGAYQATLTFDIKPSMAGDNFILTMPDVYSINTDLKTITVTNPDDSSQVLLTCDTIDGAYIVNFSELQCTVGDNISTEYTGSLNFVFTFSVGGSASDLELEQAIKMTAGPFEINWDGLTSNVTLPGVDSEPSYDSVYSYIHSTKYGTLEEYYLLPSCEGESTNGDFTITFNGGAANSIDCDSVTVGVAGIFNSWYLPEENNENEAVGFTCDASTSTIYYTIYILDPGYRPYLTVFQYLESSSVASTNKFVTSLTCGSSVAFTNTENYQIVLESLPNDETASPLAVST</sequence>
<dbReference type="GO" id="GO:0007155">
    <property type="term" value="P:cell adhesion"/>
    <property type="evidence" value="ECO:0007669"/>
    <property type="project" value="InterPro"/>
</dbReference>
<feature type="non-terminal residue" evidence="2">
    <location>
        <position position="338"/>
    </location>
</feature>
<dbReference type="EMBL" id="JAEUBG010002512">
    <property type="protein sequence ID" value="KAH3684433.1"/>
    <property type="molecule type" value="Genomic_DNA"/>
</dbReference>
<keyword evidence="3" id="KW-1185">Reference proteome</keyword>
<feature type="domain" description="Agglutinin-like protein N-terminal" evidence="1">
    <location>
        <begin position="60"/>
        <end position="306"/>
    </location>
</feature>
<name>A0A9P8Q575_WICPI</name>
<dbReference type="Gene3D" id="2.60.40.1280">
    <property type="match status" value="1"/>
</dbReference>
<evidence type="ECO:0000259" key="1">
    <source>
        <dbReference type="SMART" id="SM01056"/>
    </source>
</evidence>
<dbReference type="Gene3D" id="2.60.40.2430">
    <property type="entry name" value="Agglutinin-like protein, N-terminal domain, N2 subdomain"/>
    <property type="match status" value="1"/>
</dbReference>
<dbReference type="InterPro" id="IPR024672">
    <property type="entry name" value="Agglutinin-like_N"/>
</dbReference>
<reference evidence="2" key="2">
    <citation type="submission" date="2021-01" db="EMBL/GenBank/DDBJ databases">
        <authorList>
            <person name="Schikora-Tamarit M.A."/>
        </authorList>
    </citation>
    <scope>NUCLEOTIDE SEQUENCE</scope>
    <source>
        <strain evidence="2">CBS2887</strain>
    </source>
</reference>
<accession>A0A9P8Q575</accession>